<evidence type="ECO:0000256" key="1">
    <source>
        <dbReference type="ARBA" id="ARBA00022801"/>
    </source>
</evidence>
<dbReference type="InterPro" id="IPR001279">
    <property type="entry name" value="Metallo-B-lactamas"/>
</dbReference>
<organism evidence="7 8">
    <name type="scientific">Paenibacillus zeisoli</name>
    <dbReference type="NCBI Taxonomy" id="2496267"/>
    <lineage>
        <taxon>Bacteria</taxon>
        <taxon>Bacillati</taxon>
        <taxon>Bacillota</taxon>
        <taxon>Bacilli</taxon>
        <taxon>Bacillales</taxon>
        <taxon>Paenibacillaceae</taxon>
        <taxon>Paenibacillus</taxon>
    </lineage>
</organism>
<keyword evidence="8" id="KW-1185">Reference proteome</keyword>
<keyword evidence="1 5" id="KW-0378">Hydrolase</keyword>
<dbReference type="InterPro" id="IPR022877">
    <property type="entry name" value="UPF0173"/>
</dbReference>
<dbReference type="GO" id="GO:0016787">
    <property type="term" value="F:hydrolase activity"/>
    <property type="evidence" value="ECO:0007669"/>
    <property type="project" value="UniProtKB-UniRule"/>
</dbReference>
<accession>A0A3S1D8R6</accession>
<evidence type="ECO:0000256" key="4">
    <source>
        <dbReference type="ARBA" id="ARBA00048505"/>
    </source>
</evidence>
<comment type="caution">
    <text evidence="7">The sequence shown here is derived from an EMBL/GenBank/DDBJ whole genome shotgun (WGS) entry which is preliminary data.</text>
</comment>
<evidence type="ECO:0000256" key="2">
    <source>
        <dbReference type="ARBA" id="ARBA00034221"/>
    </source>
</evidence>
<name>A0A3S1D8R6_9BACL</name>
<gene>
    <name evidence="7" type="ORF">EJP77_11800</name>
</gene>
<comment type="catalytic activity">
    <reaction evidence="4">
        <text>3',5'-cyclic UMP + H2O = UMP + H(+)</text>
        <dbReference type="Rhea" id="RHEA:70575"/>
        <dbReference type="ChEBI" id="CHEBI:15377"/>
        <dbReference type="ChEBI" id="CHEBI:15378"/>
        <dbReference type="ChEBI" id="CHEBI:57865"/>
        <dbReference type="ChEBI" id="CHEBI:184387"/>
    </reaction>
    <physiologicalReaction direction="left-to-right" evidence="4">
        <dbReference type="Rhea" id="RHEA:70576"/>
    </physiologicalReaction>
</comment>
<reference evidence="7 8" key="1">
    <citation type="submission" date="2018-12" db="EMBL/GenBank/DDBJ databases">
        <authorList>
            <person name="Sun L."/>
            <person name="Chen Z."/>
        </authorList>
    </citation>
    <scope>NUCLEOTIDE SEQUENCE [LARGE SCALE GENOMIC DNA]</scope>
    <source>
        <strain evidence="7 8">3-5-3</strain>
    </source>
</reference>
<dbReference type="SMART" id="SM00849">
    <property type="entry name" value="Lactamase_B"/>
    <property type="match status" value="1"/>
</dbReference>
<dbReference type="PANTHER" id="PTHR43546:SF3">
    <property type="entry name" value="UPF0173 METAL-DEPENDENT HYDROLASE MJ1163"/>
    <property type="match status" value="1"/>
</dbReference>
<dbReference type="HAMAP" id="MF_00457">
    <property type="entry name" value="UPF0173"/>
    <property type="match status" value="1"/>
</dbReference>
<dbReference type="OrthoDB" id="9789133at2"/>
<feature type="domain" description="Metallo-beta-lactamase" evidence="6">
    <location>
        <begin position="7"/>
        <end position="192"/>
    </location>
</feature>
<evidence type="ECO:0000256" key="5">
    <source>
        <dbReference type="HAMAP-Rule" id="MF_00457"/>
    </source>
</evidence>
<protein>
    <recommendedName>
        <fullName evidence="5">UPF0173 metal-dependent hydrolase EJP77_11800</fullName>
    </recommendedName>
</protein>
<comment type="catalytic activity">
    <reaction evidence="2">
        <text>3',5'-cyclic CMP + H2O = CMP + H(+)</text>
        <dbReference type="Rhea" id="RHEA:72675"/>
        <dbReference type="ChEBI" id="CHEBI:15377"/>
        <dbReference type="ChEBI" id="CHEBI:15378"/>
        <dbReference type="ChEBI" id="CHEBI:58003"/>
        <dbReference type="ChEBI" id="CHEBI:60377"/>
    </reaction>
    <physiologicalReaction direction="left-to-right" evidence="2">
        <dbReference type="Rhea" id="RHEA:72676"/>
    </physiologicalReaction>
</comment>
<evidence type="ECO:0000256" key="3">
    <source>
        <dbReference type="ARBA" id="ARBA00034301"/>
    </source>
</evidence>
<comment type="function">
    <text evidence="3">Counteracts the endogenous Pycsar antiviral defense system. Phosphodiesterase that enables metal-dependent hydrolysis of host cyclic nucleotide Pycsar defense signals such as cCMP and cUMP.</text>
</comment>
<dbReference type="Gene3D" id="3.60.15.10">
    <property type="entry name" value="Ribonuclease Z/Hydroxyacylglutathione hydrolase-like"/>
    <property type="match status" value="1"/>
</dbReference>
<dbReference type="Proteomes" id="UP000272464">
    <property type="component" value="Unassembled WGS sequence"/>
</dbReference>
<dbReference type="InterPro" id="IPR050114">
    <property type="entry name" value="UPF0173_UPF0282_UlaG_hydrolase"/>
</dbReference>
<dbReference type="Pfam" id="PF13483">
    <property type="entry name" value="Lactamase_B_3"/>
    <property type="match status" value="1"/>
</dbReference>
<sequence>MQIQFHGHSCIQVTDGAHSVIIDPYLTGNPAAVASPEDIHVQHVILTHGHFDHITDAAAVAKQNDASIIAVEELAIHMAKQGLRTEAMHVGGEWKFNFGHVHLTQAVHTSSISTSDGEVLYAGVPAGVVLQMGDVTLYHAGDTGLFGDMKWIGERFDIDVAFLPIGGRFTMGPKDALTAAEWLKARCVVPIHFDTFPPIRQDGAAFVSDLARLGIQGRCLTPGEMITI</sequence>
<dbReference type="NCBIfam" id="NF001911">
    <property type="entry name" value="PRK00685.1"/>
    <property type="match status" value="1"/>
</dbReference>
<evidence type="ECO:0000259" key="6">
    <source>
        <dbReference type="SMART" id="SM00849"/>
    </source>
</evidence>
<comment type="similarity">
    <text evidence="5">Belongs to the UPF0173 family.</text>
</comment>
<dbReference type="RefSeq" id="WP_127199445.1">
    <property type="nucleotide sequence ID" value="NZ_RZNX01000004.1"/>
</dbReference>
<dbReference type="InterPro" id="IPR036866">
    <property type="entry name" value="RibonucZ/Hydroxyglut_hydro"/>
</dbReference>
<dbReference type="PANTHER" id="PTHR43546">
    <property type="entry name" value="UPF0173 METAL-DEPENDENT HYDROLASE MJ1163-RELATED"/>
    <property type="match status" value="1"/>
</dbReference>
<proteinExistence type="inferred from homology"/>
<evidence type="ECO:0000313" key="7">
    <source>
        <dbReference type="EMBL" id="RUT30513.1"/>
    </source>
</evidence>
<evidence type="ECO:0000313" key="8">
    <source>
        <dbReference type="Proteomes" id="UP000272464"/>
    </source>
</evidence>
<dbReference type="AlphaFoldDB" id="A0A3S1D8R6"/>
<dbReference type="SUPFAM" id="SSF56281">
    <property type="entry name" value="Metallo-hydrolase/oxidoreductase"/>
    <property type="match status" value="1"/>
</dbReference>
<dbReference type="EMBL" id="RZNX01000004">
    <property type="protein sequence ID" value="RUT30513.1"/>
    <property type="molecule type" value="Genomic_DNA"/>
</dbReference>